<feature type="repeat" description="ANK" evidence="3">
    <location>
        <begin position="922"/>
        <end position="954"/>
    </location>
</feature>
<name>A0A9P8RHI0_9PEZI</name>
<feature type="repeat" description="ANK" evidence="3">
    <location>
        <begin position="1441"/>
        <end position="1473"/>
    </location>
</feature>
<dbReference type="InterPro" id="IPR056125">
    <property type="entry name" value="DUF7708"/>
</dbReference>
<dbReference type="Pfam" id="PF22939">
    <property type="entry name" value="WHD_GPIID"/>
    <property type="match status" value="1"/>
</dbReference>
<dbReference type="PROSITE" id="PS50837">
    <property type="entry name" value="NACHT"/>
    <property type="match status" value="1"/>
</dbReference>
<dbReference type="GeneID" id="70137532"/>
<proteinExistence type="predicted"/>
<dbReference type="SUPFAM" id="SSF48403">
    <property type="entry name" value="Ankyrin repeat"/>
    <property type="match status" value="2"/>
</dbReference>
<dbReference type="SMART" id="SM00248">
    <property type="entry name" value="ANK"/>
    <property type="match status" value="19"/>
</dbReference>
<keyword evidence="1" id="KW-0677">Repeat</keyword>
<feature type="domain" description="NACHT" evidence="5">
    <location>
        <begin position="314"/>
        <end position="453"/>
    </location>
</feature>
<evidence type="ECO:0000256" key="1">
    <source>
        <dbReference type="ARBA" id="ARBA00022737"/>
    </source>
</evidence>
<feature type="repeat" description="ANK" evidence="3">
    <location>
        <begin position="888"/>
        <end position="920"/>
    </location>
</feature>
<dbReference type="InterPro" id="IPR002110">
    <property type="entry name" value="Ankyrin_rpt"/>
</dbReference>
<dbReference type="Pfam" id="PF12796">
    <property type="entry name" value="Ank_2"/>
    <property type="match status" value="8"/>
</dbReference>
<dbReference type="InterPro" id="IPR007111">
    <property type="entry name" value="NACHT_NTPase"/>
</dbReference>
<dbReference type="RefSeq" id="XP_045952428.1">
    <property type="nucleotide sequence ID" value="XM_046108641.1"/>
</dbReference>
<dbReference type="PRINTS" id="PR01415">
    <property type="entry name" value="ANKYRIN"/>
</dbReference>
<dbReference type="EMBL" id="JAGPXC010000010">
    <property type="protein sequence ID" value="KAH6645914.1"/>
    <property type="molecule type" value="Genomic_DNA"/>
</dbReference>
<feature type="repeat" description="ANK" evidence="3">
    <location>
        <begin position="1476"/>
        <end position="1508"/>
    </location>
</feature>
<feature type="repeat" description="ANK" evidence="3">
    <location>
        <begin position="991"/>
        <end position="1023"/>
    </location>
</feature>
<feature type="repeat" description="ANK" evidence="3">
    <location>
        <begin position="1162"/>
        <end position="1194"/>
    </location>
</feature>
<gene>
    <name evidence="6" type="ORF">BKA67DRAFT_668704</name>
</gene>
<keyword evidence="2 3" id="KW-0040">ANK repeat</keyword>
<dbReference type="Pfam" id="PF24809">
    <property type="entry name" value="DUF7708"/>
    <property type="match status" value="1"/>
</dbReference>
<feature type="repeat" description="ANK" evidence="3">
    <location>
        <begin position="1060"/>
        <end position="1092"/>
    </location>
</feature>
<evidence type="ECO:0000313" key="6">
    <source>
        <dbReference type="EMBL" id="KAH6645914.1"/>
    </source>
</evidence>
<dbReference type="InterPro" id="IPR054471">
    <property type="entry name" value="GPIID_WHD"/>
</dbReference>
<feature type="repeat" description="ANK" evidence="3">
    <location>
        <begin position="1372"/>
        <end position="1404"/>
    </location>
</feature>
<feature type="repeat" description="ANK" evidence="3">
    <location>
        <begin position="1094"/>
        <end position="1126"/>
    </location>
</feature>
<dbReference type="PANTHER" id="PTHR24198:SF194">
    <property type="entry name" value="INVERSIN-A"/>
    <property type="match status" value="1"/>
</dbReference>
<dbReference type="InterPro" id="IPR056884">
    <property type="entry name" value="NPHP3-like_N"/>
</dbReference>
<feature type="repeat" description="ANK" evidence="3">
    <location>
        <begin position="1406"/>
        <end position="1438"/>
    </location>
</feature>
<feature type="repeat" description="ANK" evidence="3">
    <location>
        <begin position="1128"/>
        <end position="1160"/>
    </location>
</feature>
<dbReference type="PANTHER" id="PTHR24198">
    <property type="entry name" value="ANKYRIN REPEAT AND PROTEIN KINASE DOMAIN-CONTAINING PROTEIN"/>
    <property type="match status" value="1"/>
</dbReference>
<dbReference type="InterPro" id="IPR027417">
    <property type="entry name" value="P-loop_NTPase"/>
</dbReference>
<evidence type="ECO:0000256" key="3">
    <source>
        <dbReference type="PROSITE-ProRule" id="PRU00023"/>
    </source>
</evidence>
<organism evidence="6 7">
    <name type="scientific">Truncatella angustata</name>
    <dbReference type="NCBI Taxonomy" id="152316"/>
    <lineage>
        <taxon>Eukaryota</taxon>
        <taxon>Fungi</taxon>
        <taxon>Dikarya</taxon>
        <taxon>Ascomycota</taxon>
        <taxon>Pezizomycotina</taxon>
        <taxon>Sordariomycetes</taxon>
        <taxon>Xylariomycetidae</taxon>
        <taxon>Amphisphaeriales</taxon>
        <taxon>Sporocadaceae</taxon>
        <taxon>Truncatella</taxon>
    </lineage>
</organism>
<dbReference type="SUPFAM" id="SSF52540">
    <property type="entry name" value="P-loop containing nucleoside triphosphate hydrolases"/>
    <property type="match status" value="1"/>
</dbReference>
<protein>
    <submittedName>
        <fullName evidence="6">Ankyrin repeat-containing domain protein</fullName>
    </submittedName>
</protein>
<feature type="repeat" description="ANK" evidence="3">
    <location>
        <begin position="1267"/>
        <end position="1299"/>
    </location>
</feature>
<reference evidence="6" key="1">
    <citation type="journal article" date="2021" name="Nat. Commun.">
        <title>Genetic determinants of endophytism in the Arabidopsis root mycobiome.</title>
        <authorList>
            <person name="Mesny F."/>
            <person name="Miyauchi S."/>
            <person name="Thiergart T."/>
            <person name="Pickel B."/>
            <person name="Atanasova L."/>
            <person name="Karlsson M."/>
            <person name="Huettel B."/>
            <person name="Barry K.W."/>
            <person name="Haridas S."/>
            <person name="Chen C."/>
            <person name="Bauer D."/>
            <person name="Andreopoulos W."/>
            <person name="Pangilinan J."/>
            <person name="LaButti K."/>
            <person name="Riley R."/>
            <person name="Lipzen A."/>
            <person name="Clum A."/>
            <person name="Drula E."/>
            <person name="Henrissat B."/>
            <person name="Kohler A."/>
            <person name="Grigoriev I.V."/>
            <person name="Martin F.M."/>
            <person name="Hacquard S."/>
        </authorList>
    </citation>
    <scope>NUCLEOTIDE SEQUENCE</scope>
    <source>
        <strain evidence="6">MPI-SDFR-AT-0073</strain>
    </source>
</reference>
<comment type="caution">
    <text evidence="6">The sequence shown here is derived from an EMBL/GenBank/DDBJ whole genome shotgun (WGS) entry which is preliminary data.</text>
</comment>
<dbReference type="Gene3D" id="3.40.50.300">
    <property type="entry name" value="P-loop containing nucleotide triphosphate hydrolases"/>
    <property type="match status" value="1"/>
</dbReference>
<sequence>MATPSQFAITQRGAQNSILQDAIADFKGVLTDDWLQKFRDVQAVPNADAVLVFTAQLDSVNRSRRGQSYASRVHSFLSSVRSFCGVVDTFASVKPEVAALVWGSVKLTMEIILNYTSYFEVTSNLFLQLGKLFPLFAEYQALYPTSDRLRQSLYYFHASIIYCCKHLVVILQRSWPQQLVQAMRTSFEQEFKHDMDNIRTCSERVRDEIHLAKAQADRHDQELQALEREVSSNDRSIIKKALLNSSAKLERIRAMQLIKKGREHRERMVELVEAVSRYDYVRLLKQSRSKRFQNTTSWIFETSGFHRWIDGNGSLLWLTGKIGSGKSIAAGNVIDHIVRIKGSLGCMVSYFFIRSDDQESCTADAVLKSLIRQRLDPATISREDIPVLQAIHSSSSDIIRLLGRLMVSPRSSYIIVDGLDECDNSNQKQLLAALSSLARSSPNIRLFLSGRPSLDKDLRKYFKESVESLVIGGDSTGEDIHAYVEHIIDERIDDGDLRVRDPTLARTVKQTLIRGAQGMFLWVTLQVEELCSKHSDHDIRETLYCLPEDLEETYRRALQRIVNQKHHPIAQRVFMMIAASKQLLTRDELQEVLALEIGQKFIEPARMINDMDRIASWCGNLVQVDEEDQTVQFSHSSIREFLLKGPLNPELEGFHVDWESSDHNLGELCLTYIDLNNFRRIVARRTKPIVLGNPLRMAQPFLGSGKRMALFAKFSNTTVNESYEIEPQNFGTQPQSSLGVGFGHPFLKYASVYWIAHSENFWEEETKTWKIWKQIIFEGHELAKIPWQEAPLRDQGSIFTWALQNRHFALMRLVVSSSLVKASQQNAFVQKVIEDGEMRNLNFMIKRGLSSEILNFSLQMSAKIGNLNVIERLLTAGADVNAKPAYEYGRTALQAAAEGGHLNVVERLLATGADINAPAGMHGRTALQAAAKGGHLDVVERLLAAGADVNAEPARMHGRTALQAAAKGGHLSVVERLLASGADINALAGIHGRTALQAAAEGGHLGVVERLLAAGADVNAETARMHGRTALQAAAKGGHLDVVERLLASGADINAPAGMHGRTALQAAAEGGHLGVVERLLAAGADVNAPAGIHGRTALQAAAKGGHLDIVERLLASGADINALAGMHGRTALQAAAEGGYLGVVERLLAAGADVNAPAGMHGRTALQAATEGGHLNVVERLLDAGADINAEPAYEHGRTALQATAEGGHLDVVERLLDASADINAEPAYKYGRTALQAAAEGDHLDVVEKLLAAGADVNAEPAGMHGRTALQAAAKGGHLDIVERLLAAGADINAEPEGMHGRTALQATAEGGHLDVVERLLDAGADVNARPAYEHGWTALQAAAEGGYLTVVERLLAAGADVNARPAYIHGWTALQAAAEGGHLGVVERLLAAGADVNAPAGVYGRTALQAAAEGGHLDVVERLLADGADVNAEPAGMHGRTALQAAAEGGHLDVVERLLDAGADVNARPAYEHGWTALQAAAKRGYLAVVERLLAAGADVNAPAGVYGRTALQAAIEGDHLDIFKRLRAA</sequence>
<keyword evidence="7" id="KW-1185">Reference proteome</keyword>
<dbReference type="PROSITE" id="PS50297">
    <property type="entry name" value="ANK_REP_REGION"/>
    <property type="match status" value="18"/>
</dbReference>
<dbReference type="Gene3D" id="1.25.40.20">
    <property type="entry name" value="Ankyrin repeat-containing domain"/>
    <property type="match status" value="8"/>
</dbReference>
<dbReference type="Pfam" id="PF00023">
    <property type="entry name" value="Ank"/>
    <property type="match status" value="2"/>
</dbReference>
<feature type="repeat" description="ANK" evidence="3">
    <location>
        <begin position="1026"/>
        <end position="1058"/>
    </location>
</feature>
<dbReference type="PROSITE" id="PS50088">
    <property type="entry name" value="ANK_REPEAT"/>
    <property type="match status" value="19"/>
</dbReference>
<feature type="coiled-coil region" evidence="4">
    <location>
        <begin position="202"/>
        <end position="236"/>
    </location>
</feature>
<evidence type="ECO:0000313" key="7">
    <source>
        <dbReference type="Proteomes" id="UP000758603"/>
    </source>
</evidence>
<keyword evidence="4" id="KW-0175">Coiled coil</keyword>
<feature type="repeat" description="ANK" evidence="3">
    <location>
        <begin position="1337"/>
        <end position="1369"/>
    </location>
</feature>
<evidence type="ECO:0000256" key="4">
    <source>
        <dbReference type="SAM" id="Coils"/>
    </source>
</evidence>
<evidence type="ECO:0000256" key="2">
    <source>
        <dbReference type="ARBA" id="ARBA00023043"/>
    </source>
</evidence>
<dbReference type="Proteomes" id="UP000758603">
    <property type="component" value="Unassembled WGS sequence"/>
</dbReference>
<feature type="repeat" description="ANK" evidence="3">
    <location>
        <begin position="1232"/>
        <end position="1264"/>
    </location>
</feature>
<feature type="repeat" description="ANK" evidence="3">
    <location>
        <begin position="858"/>
        <end position="885"/>
    </location>
</feature>
<dbReference type="OrthoDB" id="7464126at2759"/>
<dbReference type="InterPro" id="IPR036770">
    <property type="entry name" value="Ankyrin_rpt-contain_sf"/>
</dbReference>
<feature type="repeat" description="ANK" evidence="3">
    <location>
        <begin position="1197"/>
        <end position="1229"/>
    </location>
</feature>
<feature type="repeat" description="ANK" evidence="3">
    <location>
        <begin position="957"/>
        <end position="989"/>
    </location>
</feature>
<feature type="repeat" description="ANK" evidence="3">
    <location>
        <begin position="1302"/>
        <end position="1334"/>
    </location>
</feature>
<evidence type="ECO:0000259" key="5">
    <source>
        <dbReference type="PROSITE" id="PS50837"/>
    </source>
</evidence>
<accession>A0A9P8RHI0</accession>
<dbReference type="Pfam" id="PF24883">
    <property type="entry name" value="NPHP3_N"/>
    <property type="match status" value="1"/>
</dbReference>